<dbReference type="Pfam" id="PF21891">
    <property type="entry name" value="DUF6917"/>
    <property type="match status" value="1"/>
</dbReference>
<protein>
    <recommendedName>
        <fullName evidence="2">DUF6917 domain-containing protein</fullName>
    </recommendedName>
</protein>
<feature type="region of interest" description="Disordered" evidence="1">
    <location>
        <begin position="139"/>
        <end position="160"/>
    </location>
</feature>
<keyword evidence="4" id="KW-1185">Reference proteome</keyword>
<evidence type="ECO:0000313" key="4">
    <source>
        <dbReference type="Proteomes" id="UP000031523"/>
    </source>
</evidence>
<gene>
    <name evidence="3" type="ORF">SLNWT_1083</name>
</gene>
<evidence type="ECO:0000313" key="3">
    <source>
        <dbReference type="EMBL" id="AJE81459.1"/>
    </source>
</evidence>
<dbReference type="Proteomes" id="UP000031523">
    <property type="component" value="Chromosome"/>
</dbReference>
<organism evidence="3 4">
    <name type="scientific">Streptomyces albus (strain ATCC 21838 / DSM 41398 / FERM P-419 / JCM 4703 / NBRC 107858)</name>
    <dbReference type="NCBI Taxonomy" id="1081613"/>
    <lineage>
        <taxon>Bacteria</taxon>
        <taxon>Bacillati</taxon>
        <taxon>Actinomycetota</taxon>
        <taxon>Actinomycetes</taxon>
        <taxon>Kitasatosporales</taxon>
        <taxon>Streptomycetaceae</taxon>
        <taxon>Streptomyces</taxon>
    </lineage>
</organism>
<evidence type="ECO:0000256" key="1">
    <source>
        <dbReference type="SAM" id="MobiDB-lite"/>
    </source>
</evidence>
<dbReference type="EMBL" id="CP010519">
    <property type="protein sequence ID" value="AJE81459.1"/>
    <property type="molecule type" value="Genomic_DNA"/>
</dbReference>
<proteinExistence type="predicted"/>
<reference evidence="3 4" key="1">
    <citation type="submission" date="2015-01" db="EMBL/GenBank/DDBJ databases">
        <title>Enhanced salinomycin production by adjusting the supply of polyketide extender units in Streptomyce albus DSM 41398.</title>
        <authorList>
            <person name="Lu C."/>
        </authorList>
    </citation>
    <scope>NUCLEOTIDE SEQUENCE [LARGE SCALE GENOMIC DNA]</scope>
    <source>
        <strain evidence="4">ATCC 21838 / DSM 41398 / FERM P-419 / JCM 4703 / NBRC 107858</strain>
    </source>
</reference>
<evidence type="ECO:0000259" key="2">
    <source>
        <dbReference type="Pfam" id="PF21891"/>
    </source>
</evidence>
<accession>A0A0B5EIZ5</accession>
<dbReference type="KEGG" id="sals:SLNWT_1083"/>
<name>A0A0B5EIZ5_STRA4</name>
<feature type="region of interest" description="Disordered" evidence="1">
    <location>
        <begin position="1"/>
        <end position="23"/>
    </location>
</feature>
<dbReference type="AlphaFoldDB" id="A0A0B5EIZ5"/>
<sequence length="160" mass="17418">MNRTVNGTAAAPLLAPNPENGEKRTVRSEVVKVLRHRREDRGMRLEGFASRCVRRGELHELVTTDHVETEEGARIDRVGFLGFVEISQAGVIDRGDVVLLDGEPLGIVLGYDACHFPNHYNILIHTAWTLTGPEAGLRTGSQISFAPPSAEAGEPGLGRQ</sequence>
<feature type="domain" description="DUF6917" evidence="2">
    <location>
        <begin position="21"/>
        <end position="145"/>
    </location>
</feature>
<dbReference type="InterPro" id="IPR054210">
    <property type="entry name" value="DUF6917"/>
</dbReference>